<evidence type="ECO:0000256" key="1">
    <source>
        <dbReference type="SAM" id="Phobius"/>
    </source>
</evidence>
<comment type="caution">
    <text evidence="2">The sequence shown here is derived from an EMBL/GenBank/DDBJ whole genome shotgun (WGS) entry which is preliminary data.</text>
</comment>
<proteinExistence type="predicted"/>
<dbReference type="AlphaFoldDB" id="A0A560I869"/>
<dbReference type="EMBL" id="VITT01000015">
    <property type="protein sequence ID" value="TWB54251.1"/>
    <property type="molecule type" value="Genomic_DNA"/>
</dbReference>
<name>A0A560I869_9PROT</name>
<dbReference type="Proteomes" id="UP000318050">
    <property type="component" value="Unassembled WGS sequence"/>
</dbReference>
<evidence type="ECO:0000313" key="2">
    <source>
        <dbReference type="EMBL" id="TWB54251.1"/>
    </source>
</evidence>
<keyword evidence="1" id="KW-1133">Transmembrane helix</keyword>
<keyword evidence="1" id="KW-0472">Membrane</keyword>
<gene>
    <name evidence="2" type="ORF">FBZ92_11518</name>
</gene>
<feature type="transmembrane region" description="Helical" evidence="1">
    <location>
        <begin position="34"/>
        <end position="55"/>
    </location>
</feature>
<organism evidence="2 3">
    <name type="scientific">Nitrospirillum amazonense</name>
    <dbReference type="NCBI Taxonomy" id="28077"/>
    <lineage>
        <taxon>Bacteria</taxon>
        <taxon>Pseudomonadati</taxon>
        <taxon>Pseudomonadota</taxon>
        <taxon>Alphaproteobacteria</taxon>
        <taxon>Rhodospirillales</taxon>
        <taxon>Azospirillaceae</taxon>
        <taxon>Nitrospirillum</taxon>
    </lineage>
</organism>
<feature type="transmembrane region" description="Helical" evidence="1">
    <location>
        <begin position="12"/>
        <end position="27"/>
    </location>
</feature>
<keyword evidence="1" id="KW-0812">Transmembrane</keyword>
<evidence type="ECO:0000313" key="3">
    <source>
        <dbReference type="Proteomes" id="UP000318050"/>
    </source>
</evidence>
<accession>A0A560I869</accession>
<protein>
    <submittedName>
        <fullName evidence="2">Uncharacterized protein</fullName>
    </submittedName>
</protein>
<sequence>MSLPSLPEATGPDIPAAVLAVAAFIALRHTRLGLLPTLAACAMVGVLLGASASVAEHSR</sequence>
<reference evidence="2 3" key="1">
    <citation type="submission" date="2019-06" db="EMBL/GenBank/DDBJ databases">
        <title>Genomic Encyclopedia of Type Strains, Phase IV (KMG-V): Genome sequencing to study the core and pangenomes of soil and plant-associated prokaryotes.</title>
        <authorList>
            <person name="Whitman W."/>
        </authorList>
    </citation>
    <scope>NUCLEOTIDE SEQUENCE [LARGE SCALE GENOMIC DNA]</scope>
    <source>
        <strain evidence="2 3">BR 11140</strain>
    </source>
</reference>